<gene>
    <name evidence="1" type="ORF">L6452_21795</name>
</gene>
<evidence type="ECO:0000313" key="2">
    <source>
        <dbReference type="Proteomes" id="UP001055879"/>
    </source>
</evidence>
<dbReference type="Proteomes" id="UP001055879">
    <property type="component" value="Linkage Group LG07"/>
</dbReference>
<reference evidence="2" key="1">
    <citation type="journal article" date="2022" name="Mol. Ecol. Resour.">
        <title>The genomes of chicory, endive, great burdock and yacon provide insights into Asteraceae palaeo-polyploidization history and plant inulin production.</title>
        <authorList>
            <person name="Fan W."/>
            <person name="Wang S."/>
            <person name="Wang H."/>
            <person name="Wang A."/>
            <person name="Jiang F."/>
            <person name="Liu H."/>
            <person name="Zhao H."/>
            <person name="Xu D."/>
            <person name="Zhang Y."/>
        </authorList>
    </citation>
    <scope>NUCLEOTIDE SEQUENCE [LARGE SCALE GENOMIC DNA]</scope>
    <source>
        <strain evidence="2">cv. Niubang</strain>
    </source>
</reference>
<sequence>MPRRVYNDNVCHAWNRACPLPTIDGNSYSEPLGCDSRGETVEVSPNVDGEGDKGACKENTVEEVCQSREKPTFHLTWSESVKILME</sequence>
<dbReference type="EMBL" id="CM042053">
    <property type="protein sequence ID" value="KAI3714835.1"/>
    <property type="molecule type" value="Genomic_DNA"/>
</dbReference>
<protein>
    <submittedName>
        <fullName evidence="1">Uncharacterized protein</fullName>
    </submittedName>
</protein>
<keyword evidence="2" id="KW-1185">Reference proteome</keyword>
<organism evidence="1 2">
    <name type="scientific">Arctium lappa</name>
    <name type="common">Greater burdock</name>
    <name type="synonym">Lappa major</name>
    <dbReference type="NCBI Taxonomy" id="4217"/>
    <lineage>
        <taxon>Eukaryota</taxon>
        <taxon>Viridiplantae</taxon>
        <taxon>Streptophyta</taxon>
        <taxon>Embryophyta</taxon>
        <taxon>Tracheophyta</taxon>
        <taxon>Spermatophyta</taxon>
        <taxon>Magnoliopsida</taxon>
        <taxon>eudicotyledons</taxon>
        <taxon>Gunneridae</taxon>
        <taxon>Pentapetalae</taxon>
        <taxon>asterids</taxon>
        <taxon>campanulids</taxon>
        <taxon>Asterales</taxon>
        <taxon>Asteraceae</taxon>
        <taxon>Carduoideae</taxon>
        <taxon>Cardueae</taxon>
        <taxon>Arctiinae</taxon>
        <taxon>Arctium</taxon>
    </lineage>
</organism>
<accession>A0ACB9B2D5</accession>
<proteinExistence type="predicted"/>
<name>A0ACB9B2D5_ARCLA</name>
<evidence type="ECO:0000313" key="1">
    <source>
        <dbReference type="EMBL" id="KAI3714835.1"/>
    </source>
</evidence>
<comment type="caution">
    <text evidence="1">The sequence shown here is derived from an EMBL/GenBank/DDBJ whole genome shotgun (WGS) entry which is preliminary data.</text>
</comment>
<reference evidence="1 2" key="2">
    <citation type="journal article" date="2022" name="Mol. Ecol. Resour.">
        <title>The genomes of chicory, endive, great burdock and yacon provide insights into Asteraceae paleo-polyploidization history and plant inulin production.</title>
        <authorList>
            <person name="Fan W."/>
            <person name="Wang S."/>
            <person name="Wang H."/>
            <person name="Wang A."/>
            <person name="Jiang F."/>
            <person name="Liu H."/>
            <person name="Zhao H."/>
            <person name="Xu D."/>
            <person name="Zhang Y."/>
        </authorList>
    </citation>
    <scope>NUCLEOTIDE SEQUENCE [LARGE SCALE GENOMIC DNA]</scope>
    <source>
        <strain evidence="2">cv. Niubang</strain>
    </source>
</reference>